<dbReference type="STRING" id="1173701.A0A066X3L1"/>
<evidence type="ECO:0000256" key="1">
    <source>
        <dbReference type="SAM" id="SignalP"/>
    </source>
</evidence>
<dbReference type="AlphaFoldDB" id="A0A066X3L1"/>
<evidence type="ECO:0000259" key="2">
    <source>
        <dbReference type="SMART" id="SM00664"/>
    </source>
</evidence>
<protein>
    <recommendedName>
        <fullName evidence="2">DOMON domain-containing protein</fullName>
    </recommendedName>
</protein>
<organism evidence="3 4">
    <name type="scientific">Colletotrichum sublineola</name>
    <name type="common">Sorghum anthracnose fungus</name>
    <dbReference type="NCBI Taxonomy" id="1173701"/>
    <lineage>
        <taxon>Eukaryota</taxon>
        <taxon>Fungi</taxon>
        <taxon>Dikarya</taxon>
        <taxon>Ascomycota</taxon>
        <taxon>Pezizomycotina</taxon>
        <taxon>Sordariomycetes</taxon>
        <taxon>Hypocreomycetidae</taxon>
        <taxon>Glomerellales</taxon>
        <taxon>Glomerellaceae</taxon>
        <taxon>Colletotrichum</taxon>
        <taxon>Colletotrichum graminicola species complex</taxon>
    </lineage>
</organism>
<sequence length="305" mass="32813">MSQQQQRLTHARQAPWLRNLHCTPVLTGSLILLLLLQLVHLTVAETSQYCRLGHDTGEVDFCVGVGIFHNHSTASYDLYLKLQMTQSSSGKGWNAIGTGPTMAGALMFIVYGDPLSGRDPTVSVRTVNGDSHQPPRPIEAVDTGLANVRLIHSEWLQTKRAEDAIVFVASVGAVCYGCSGWPGSPIDVSDTSHPWIWAWNDRQDMSLADYAVDAGMEVHNFGAGGWGLFYVDMQRSTGHNASLPHIQPGVTAIGASTFPGKASTSLSNAEDTSLGKTSLLVALGKFGLGLVHSGTIGSCKYWQHL</sequence>
<dbReference type="InterPro" id="IPR015920">
    <property type="entry name" value="Cellobiose_DH-like_cyt"/>
</dbReference>
<dbReference type="HOGENOM" id="CLU_912191_0_0_1"/>
<dbReference type="eggNOG" id="ENOG502SQWM">
    <property type="taxonomic scope" value="Eukaryota"/>
</dbReference>
<proteinExistence type="predicted"/>
<evidence type="ECO:0000313" key="4">
    <source>
        <dbReference type="Proteomes" id="UP000027238"/>
    </source>
</evidence>
<dbReference type="CDD" id="cd09630">
    <property type="entry name" value="CDH_like_cytochrome"/>
    <property type="match status" value="1"/>
</dbReference>
<feature type="signal peptide" evidence="1">
    <location>
        <begin position="1"/>
        <end position="44"/>
    </location>
</feature>
<feature type="chain" id="PRO_5001634453" description="DOMON domain-containing protein" evidence="1">
    <location>
        <begin position="45"/>
        <end position="305"/>
    </location>
</feature>
<reference evidence="4" key="1">
    <citation type="journal article" date="2014" name="Genome Announc.">
        <title>Draft genome sequence of Colletotrichum sublineola, a destructive pathogen of cultivated sorghum.</title>
        <authorList>
            <person name="Baroncelli R."/>
            <person name="Sanz-Martin J.M."/>
            <person name="Rech G.E."/>
            <person name="Sukno S.A."/>
            <person name="Thon M.R."/>
        </authorList>
    </citation>
    <scope>NUCLEOTIDE SEQUENCE [LARGE SCALE GENOMIC DNA]</scope>
    <source>
        <strain evidence="4">TX430BB</strain>
    </source>
</reference>
<dbReference type="SMART" id="SM00664">
    <property type="entry name" value="DoH"/>
    <property type="match status" value="1"/>
</dbReference>
<dbReference type="PANTHER" id="PTHR47797:SF3">
    <property type="entry name" value="CYTOCHROME B561 DOMAIN-CONTAINING PROTEIN"/>
    <property type="match status" value="1"/>
</dbReference>
<dbReference type="OMA" id="ISETKWT"/>
<dbReference type="OrthoDB" id="19261at2759"/>
<dbReference type="InterPro" id="IPR005018">
    <property type="entry name" value="DOMON_domain"/>
</dbReference>
<dbReference type="Gene3D" id="2.60.40.1210">
    <property type="entry name" value="Cellobiose dehydrogenase, cytochrome domain"/>
    <property type="match status" value="1"/>
</dbReference>
<feature type="domain" description="DOMON" evidence="2">
    <location>
        <begin position="93"/>
        <end position="200"/>
    </location>
</feature>
<dbReference type="EMBL" id="JMSE01001211">
    <property type="protein sequence ID" value="KDN63557.1"/>
    <property type="molecule type" value="Genomic_DNA"/>
</dbReference>
<dbReference type="Pfam" id="PF16010">
    <property type="entry name" value="CDH-cyt"/>
    <property type="match status" value="1"/>
</dbReference>
<keyword evidence="4" id="KW-1185">Reference proteome</keyword>
<comment type="caution">
    <text evidence="3">The sequence shown here is derived from an EMBL/GenBank/DDBJ whole genome shotgun (WGS) entry which is preliminary data.</text>
</comment>
<keyword evidence="1" id="KW-0732">Signal</keyword>
<dbReference type="PANTHER" id="PTHR47797">
    <property type="entry name" value="DEHYDROGENASE, PUTATIVE (AFU_ORTHOLOGUE AFUA_8G05805)-RELATED"/>
    <property type="match status" value="1"/>
</dbReference>
<evidence type="ECO:0000313" key="3">
    <source>
        <dbReference type="EMBL" id="KDN63557.1"/>
    </source>
</evidence>
<accession>A0A066X3L1</accession>
<name>A0A066X3L1_COLSU</name>
<dbReference type="Proteomes" id="UP000027238">
    <property type="component" value="Unassembled WGS sequence"/>
</dbReference>
<dbReference type="SUPFAM" id="SSF49344">
    <property type="entry name" value="CBD9-like"/>
    <property type="match status" value="1"/>
</dbReference>
<gene>
    <name evidence="3" type="ORF">CSUB01_09342</name>
</gene>